<feature type="region of interest" description="Disordered" evidence="1">
    <location>
        <begin position="93"/>
        <end position="180"/>
    </location>
</feature>
<dbReference type="EMBL" id="HBFX01005186">
    <property type="protein sequence ID" value="CAD8948683.1"/>
    <property type="molecule type" value="Transcribed_RNA"/>
</dbReference>
<evidence type="ECO:0000313" key="2">
    <source>
        <dbReference type="EMBL" id="CAD8948683.1"/>
    </source>
</evidence>
<dbReference type="AlphaFoldDB" id="A0A7S1DHA4"/>
<organism evidence="2">
    <name type="scientific">Hemiselmis andersenii</name>
    <name type="common">Cryptophyte alga</name>
    <dbReference type="NCBI Taxonomy" id="464988"/>
    <lineage>
        <taxon>Eukaryota</taxon>
        <taxon>Cryptophyceae</taxon>
        <taxon>Cryptomonadales</taxon>
        <taxon>Hemiselmidaceae</taxon>
        <taxon>Hemiselmis</taxon>
    </lineage>
</organism>
<name>A0A7S1DHA4_HEMAN</name>
<gene>
    <name evidence="2" type="ORF">HAND00432_LOCUS3201</name>
</gene>
<reference evidence="2" key="1">
    <citation type="submission" date="2021-01" db="EMBL/GenBank/DDBJ databases">
        <authorList>
            <person name="Corre E."/>
            <person name="Pelletier E."/>
            <person name="Niang G."/>
            <person name="Scheremetjew M."/>
            <person name="Finn R."/>
            <person name="Kale V."/>
            <person name="Holt S."/>
            <person name="Cochrane G."/>
            <person name="Meng A."/>
            <person name="Brown T."/>
            <person name="Cohen L."/>
        </authorList>
    </citation>
    <scope>NUCLEOTIDE SEQUENCE</scope>
    <source>
        <strain evidence="2">CCMP644</strain>
    </source>
</reference>
<sequence>MEERGRTGQEIRSASSVGLVKDLMEIQGYCDTVQVRVSGAGDGLANGVYRWQRSSTLKVQYCRPVGDQEYVITRSDQDVWTLSINNRTLYTSSEATSTMDDSDVPPPPQEGWVTVSGKEPAPRTESLAPDSFSIFPSSPHLSPAGVRGGGGMNVSPFSSPQMVRSNLRPGGQENQWGAPL</sequence>
<accession>A0A7S1DHA4</accession>
<feature type="compositionally biased region" description="Polar residues" evidence="1">
    <location>
        <begin position="155"/>
        <end position="164"/>
    </location>
</feature>
<proteinExistence type="predicted"/>
<evidence type="ECO:0000256" key="1">
    <source>
        <dbReference type="SAM" id="MobiDB-lite"/>
    </source>
</evidence>
<protein>
    <submittedName>
        <fullName evidence="2">Uncharacterized protein</fullName>
    </submittedName>
</protein>